<dbReference type="InterPro" id="IPR052521">
    <property type="entry name" value="Cell_div_SPOR-domain"/>
</dbReference>
<name>A0A7W4W996_9GAMM</name>
<comment type="caution">
    <text evidence="4">The sequence shown here is derived from an EMBL/GenBank/DDBJ whole genome shotgun (WGS) entry which is preliminary data.</text>
</comment>
<protein>
    <submittedName>
        <fullName evidence="4">DedD protein</fullName>
    </submittedName>
</protein>
<dbReference type="PANTHER" id="PTHR38687">
    <property type="entry name" value="CELL DIVISION PROTEIN DEDD-RELATED"/>
    <property type="match status" value="1"/>
</dbReference>
<accession>A0A7W4W996</accession>
<keyword evidence="2" id="KW-0472">Membrane</keyword>
<dbReference type="InterPro" id="IPR036680">
    <property type="entry name" value="SPOR-like_sf"/>
</dbReference>
<feature type="domain" description="SPOR" evidence="3">
    <location>
        <begin position="132"/>
        <end position="211"/>
    </location>
</feature>
<dbReference type="Proteomes" id="UP000535937">
    <property type="component" value="Unassembled WGS sequence"/>
</dbReference>
<evidence type="ECO:0000256" key="1">
    <source>
        <dbReference type="SAM" id="MobiDB-lite"/>
    </source>
</evidence>
<dbReference type="GO" id="GO:0032506">
    <property type="term" value="P:cytokinetic process"/>
    <property type="evidence" value="ECO:0007669"/>
    <property type="project" value="TreeGrafter"/>
</dbReference>
<evidence type="ECO:0000256" key="2">
    <source>
        <dbReference type="SAM" id="Phobius"/>
    </source>
</evidence>
<reference evidence="4 5" key="1">
    <citation type="submission" date="2020-08" db="EMBL/GenBank/DDBJ databases">
        <title>Genomic Encyclopedia of Type Strains, Phase III (KMG-III): the genomes of soil and plant-associated and newly described type strains.</title>
        <authorList>
            <person name="Whitman W."/>
        </authorList>
    </citation>
    <scope>NUCLEOTIDE SEQUENCE [LARGE SCALE GENOMIC DNA]</scope>
    <source>
        <strain evidence="4 5">CECT 8799</strain>
    </source>
</reference>
<dbReference type="PANTHER" id="PTHR38687:SF1">
    <property type="entry name" value="CELL DIVISION PROTEIN DEDD"/>
    <property type="match status" value="1"/>
</dbReference>
<dbReference type="RefSeq" id="WP_183456014.1">
    <property type="nucleotide sequence ID" value="NZ_JACHWZ010000001.1"/>
</dbReference>
<dbReference type="Gene3D" id="3.30.70.1070">
    <property type="entry name" value="Sporulation related repeat"/>
    <property type="match status" value="1"/>
</dbReference>
<feature type="region of interest" description="Disordered" evidence="1">
    <location>
        <begin position="93"/>
        <end position="128"/>
    </location>
</feature>
<dbReference type="AlphaFoldDB" id="A0A7W4W996"/>
<dbReference type="Pfam" id="PF05036">
    <property type="entry name" value="SPOR"/>
    <property type="match status" value="1"/>
</dbReference>
<dbReference type="InterPro" id="IPR007730">
    <property type="entry name" value="SPOR-like_dom"/>
</dbReference>
<feature type="transmembrane region" description="Helical" evidence="2">
    <location>
        <begin position="27"/>
        <end position="45"/>
    </location>
</feature>
<evidence type="ECO:0000259" key="3">
    <source>
        <dbReference type="PROSITE" id="PS51724"/>
    </source>
</evidence>
<gene>
    <name evidence="4" type="ORF">FHS09_000343</name>
</gene>
<dbReference type="GO" id="GO:0030428">
    <property type="term" value="C:cell septum"/>
    <property type="evidence" value="ECO:0007669"/>
    <property type="project" value="TreeGrafter"/>
</dbReference>
<evidence type="ECO:0000313" key="5">
    <source>
        <dbReference type="Proteomes" id="UP000535937"/>
    </source>
</evidence>
<dbReference type="PROSITE" id="PS51724">
    <property type="entry name" value="SPOR"/>
    <property type="match status" value="1"/>
</dbReference>
<dbReference type="GO" id="GO:0042834">
    <property type="term" value="F:peptidoglycan binding"/>
    <property type="evidence" value="ECO:0007669"/>
    <property type="project" value="InterPro"/>
</dbReference>
<keyword evidence="5" id="KW-1185">Reference proteome</keyword>
<sequence length="213" mass="23350">MASRDFDLAKHGPVRRARLNDGFKQRIVGALVLAALAVIFLPTLFDREGARYIDATSQIPPAPDIQPIEIAEPRPVTDVAPAPTPEDAFQPELVEQPSKPPAPPEKNVAQKPAAENETPAVQKDDPPILDARGLPVAWVVQVASYSDEARAERLRTRLMDEGYKAYTRGVTTDKGRFVRVFVGPKVSEADARGAKRELDQLLGAQTLVLRFKP</sequence>
<evidence type="ECO:0000313" key="4">
    <source>
        <dbReference type="EMBL" id="MBB3059542.1"/>
    </source>
</evidence>
<dbReference type="GO" id="GO:0032153">
    <property type="term" value="C:cell division site"/>
    <property type="evidence" value="ECO:0007669"/>
    <property type="project" value="TreeGrafter"/>
</dbReference>
<keyword evidence="2" id="KW-0812">Transmembrane</keyword>
<organism evidence="4 5">
    <name type="scientific">Microbulbifer rhizosphaerae</name>
    <dbReference type="NCBI Taxonomy" id="1562603"/>
    <lineage>
        <taxon>Bacteria</taxon>
        <taxon>Pseudomonadati</taxon>
        <taxon>Pseudomonadota</taxon>
        <taxon>Gammaproteobacteria</taxon>
        <taxon>Cellvibrionales</taxon>
        <taxon>Microbulbiferaceae</taxon>
        <taxon>Microbulbifer</taxon>
    </lineage>
</organism>
<proteinExistence type="predicted"/>
<keyword evidence="2" id="KW-1133">Transmembrane helix</keyword>
<dbReference type="EMBL" id="JACHWZ010000001">
    <property type="protein sequence ID" value="MBB3059542.1"/>
    <property type="molecule type" value="Genomic_DNA"/>
</dbReference>
<dbReference type="SUPFAM" id="SSF110997">
    <property type="entry name" value="Sporulation related repeat"/>
    <property type="match status" value="1"/>
</dbReference>